<keyword evidence="1" id="KW-0378">Hydrolase</keyword>
<evidence type="ECO:0000313" key="1">
    <source>
        <dbReference type="EMBL" id="MFG1702632.1"/>
    </source>
</evidence>
<dbReference type="Proteomes" id="UP001603978">
    <property type="component" value="Unassembled WGS sequence"/>
</dbReference>
<keyword evidence="2" id="KW-1185">Reference proteome</keyword>
<keyword evidence="1" id="KW-0645">Protease</keyword>
<dbReference type="GO" id="GO:0008233">
    <property type="term" value="F:peptidase activity"/>
    <property type="evidence" value="ECO:0007669"/>
    <property type="project" value="UniProtKB-KW"/>
</dbReference>
<organism evidence="1 2">
    <name type="scientific">Nonomuraea marmarensis</name>
    <dbReference type="NCBI Taxonomy" id="3351344"/>
    <lineage>
        <taxon>Bacteria</taxon>
        <taxon>Bacillati</taxon>
        <taxon>Actinomycetota</taxon>
        <taxon>Actinomycetes</taxon>
        <taxon>Streptosporangiales</taxon>
        <taxon>Streptosporangiaceae</taxon>
        <taxon>Nonomuraea</taxon>
    </lineage>
</organism>
<accession>A0ABW7A5M1</accession>
<reference evidence="1 2" key="1">
    <citation type="submission" date="2024-10" db="EMBL/GenBank/DDBJ databases">
        <authorList>
            <person name="Topkara A.R."/>
            <person name="Saygin H."/>
        </authorList>
    </citation>
    <scope>NUCLEOTIDE SEQUENCE [LARGE SCALE GENOMIC DNA]</scope>
    <source>
        <strain evidence="1 2">M3C6</strain>
    </source>
</reference>
<name>A0ABW7A5M1_9ACTN</name>
<sequence>MGDEHVLLGILRHGDNPAARLLRTHGLELADARERLREIGPALRPHVDGCQALRAFGVDPDELRQRLQAAFGSDAVAAAERRVRCRPWWRGGRTGWARPCTFLLAKRAFGFAARIADRQKAPGVGPEHLLYGVLHDALDPVGTQLSRKGRRQLAEYAWQPGRPNPLRLLLESRDLDPVRLRAQLCAEQGWPT</sequence>
<dbReference type="Gene3D" id="1.10.1780.10">
    <property type="entry name" value="Clp, N-terminal domain"/>
    <property type="match status" value="2"/>
</dbReference>
<evidence type="ECO:0000313" key="2">
    <source>
        <dbReference type="Proteomes" id="UP001603978"/>
    </source>
</evidence>
<dbReference type="InterPro" id="IPR036628">
    <property type="entry name" value="Clp_N_dom_sf"/>
</dbReference>
<gene>
    <name evidence="1" type="ORF">ACFLIM_05510</name>
</gene>
<dbReference type="EMBL" id="JBICRM010000003">
    <property type="protein sequence ID" value="MFG1702632.1"/>
    <property type="molecule type" value="Genomic_DNA"/>
</dbReference>
<protein>
    <submittedName>
        <fullName evidence="1">Clp protease N-terminal domain-containing protein</fullName>
    </submittedName>
</protein>
<dbReference type="RefSeq" id="WP_393163284.1">
    <property type="nucleotide sequence ID" value="NZ_JBICRM010000003.1"/>
</dbReference>
<comment type="caution">
    <text evidence="1">The sequence shown here is derived from an EMBL/GenBank/DDBJ whole genome shotgun (WGS) entry which is preliminary data.</text>
</comment>
<dbReference type="GO" id="GO:0006508">
    <property type="term" value="P:proteolysis"/>
    <property type="evidence" value="ECO:0007669"/>
    <property type="project" value="UniProtKB-KW"/>
</dbReference>
<proteinExistence type="predicted"/>